<sequence length="71" mass="7569">MAAFAAGGTPPVLRGGRNNRTIYTVCAVLAGGLMLHRYYSSAPADKDALPFPYGDHKEPKGRTAPKIVKQP</sequence>
<dbReference type="AlphaFoldDB" id="A0A8T8WS78"/>
<accession>A0A8T8WS78</accession>
<gene>
    <name evidence="2" type="ORF">BO86DRAFT_412204</name>
</gene>
<evidence type="ECO:0000313" key="2">
    <source>
        <dbReference type="EMBL" id="RAH78667.1"/>
    </source>
</evidence>
<dbReference type="EMBL" id="KZ824824">
    <property type="protein sequence ID" value="RAH78667.1"/>
    <property type="molecule type" value="Genomic_DNA"/>
</dbReference>
<feature type="compositionally biased region" description="Basic and acidic residues" evidence="1">
    <location>
        <begin position="49"/>
        <end position="61"/>
    </location>
</feature>
<proteinExistence type="predicted"/>
<name>A0A8T8WS78_ASPJA</name>
<organism evidence="2 3">
    <name type="scientific">Aspergillus japonicus CBS 114.51</name>
    <dbReference type="NCBI Taxonomy" id="1448312"/>
    <lineage>
        <taxon>Eukaryota</taxon>
        <taxon>Fungi</taxon>
        <taxon>Dikarya</taxon>
        <taxon>Ascomycota</taxon>
        <taxon>Pezizomycotina</taxon>
        <taxon>Eurotiomycetes</taxon>
        <taxon>Eurotiomycetidae</taxon>
        <taxon>Eurotiales</taxon>
        <taxon>Aspergillaceae</taxon>
        <taxon>Aspergillus</taxon>
        <taxon>Aspergillus subgen. Circumdati</taxon>
    </lineage>
</organism>
<dbReference type="GeneID" id="37178329"/>
<reference evidence="2 3" key="1">
    <citation type="submission" date="2018-02" db="EMBL/GenBank/DDBJ databases">
        <title>The genomes of Aspergillus section Nigri reveals drivers in fungal speciation.</title>
        <authorList>
            <consortium name="DOE Joint Genome Institute"/>
            <person name="Vesth T.C."/>
            <person name="Nybo J."/>
            <person name="Theobald S."/>
            <person name="Brandl J."/>
            <person name="Frisvad J.C."/>
            <person name="Nielsen K.F."/>
            <person name="Lyhne E.K."/>
            <person name="Kogle M.E."/>
            <person name="Kuo A."/>
            <person name="Riley R."/>
            <person name="Clum A."/>
            <person name="Nolan M."/>
            <person name="Lipzen A."/>
            <person name="Salamov A."/>
            <person name="Henrissat B."/>
            <person name="Wiebenga A."/>
            <person name="De vries R.P."/>
            <person name="Grigoriev I.V."/>
            <person name="Mortensen U.H."/>
            <person name="Andersen M.R."/>
            <person name="Baker S.E."/>
        </authorList>
    </citation>
    <scope>NUCLEOTIDE SEQUENCE [LARGE SCALE GENOMIC DNA]</scope>
    <source>
        <strain evidence="2 3">CBS 114.51</strain>
    </source>
</reference>
<dbReference type="RefSeq" id="XP_025524561.1">
    <property type="nucleotide sequence ID" value="XM_025674637.1"/>
</dbReference>
<evidence type="ECO:0000313" key="3">
    <source>
        <dbReference type="Proteomes" id="UP000249497"/>
    </source>
</evidence>
<dbReference type="Proteomes" id="UP000249497">
    <property type="component" value="Unassembled WGS sequence"/>
</dbReference>
<evidence type="ECO:0000256" key="1">
    <source>
        <dbReference type="SAM" id="MobiDB-lite"/>
    </source>
</evidence>
<dbReference type="OrthoDB" id="4500972at2759"/>
<protein>
    <submittedName>
        <fullName evidence="2">Uncharacterized protein</fullName>
    </submittedName>
</protein>
<keyword evidence="3" id="KW-1185">Reference proteome</keyword>
<feature type="region of interest" description="Disordered" evidence="1">
    <location>
        <begin position="49"/>
        <end position="71"/>
    </location>
</feature>